<accession>A0A1X0QSJ8</accession>
<dbReference type="OrthoDB" id="1470350at2759"/>
<dbReference type="InterPro" id="IPR002401">
    <property type="entry name" value="Cyt_P450_E_grp-I"/>
</dbReference>
<evidence type="ECO:0000313" key="9">
    <source>
        <dbReference type="EMBL" id="ORE02719.1"/>
    </source>
</evidence>
<dbReference type="InterPro" id="IPR050196">
    <property type="entry name" value="Cytochrome_P450_Monoox"/>
</dbReference>
<feature type="binding site" description="axial binding residue" evidence="7">
    <location>
        <position position="471"/>
    </location>
    <ligand>
        <name>heme</name>
        <dbReference type="ChEBI" id="CHEBI:30413"/>
    </ligand>
    <ligandPart>
        <name>Fe</name>
        <dbReference type="ChEBI" id="CHEBI:18248"/>
    </ligandPart>
</feature>
<evidence type="ECO:0000256" key="3">
    <source>
        <dbReference type="ARBA" id="ARBA00022723"/>
    </source>
</evidence>
<name>A0A1X0QSJ8_RHIZD</name>
<reference evidence="9" key="1">
    <citation type="journal article" date="2016" name="Proc. Natl. Acad. Sci. U.S.A.">
        <title>Lipid metabolic changes in an early divergent fungus govern the establishment of a mutualistic symbiosis with endobacteria.</title>
        <authorList>
            <person name="Lastovetsky O.A."/>
            <person name="Gaspar M.L."/>
            <person name="Mondo S.J."/>
            <person name="LaButti K.M."/>
            <person name="Sandor L."/>
            <person name="Grigoriev I.V."/>
            <person name="Henry S.A."/>
            <person name="Pawlowska T.E."/>
        </authorList>
    </citation>
    <scope>NUCLEOTIDE SEQUENCE [LARGE SCALE GENOMIC DNA]</scope>
    <source>
        <strain evidence="9">ATCC 52814</strain>
    </source>
</reference>
<evidence type="ECO:0000256" key="2">
    <source>
        <dbReference type="ARBA" id="ARBA00022617"/>
    </source>
</evidence>
<protein>
    <submittedName>
        <fullName evidence="9">Cytochrome P450</fullName>
    </submittedName>
</protein>
<dbReference type="InterPro" id="IPR036396">
    <property type="entry name" value="Cyt_P450_sf"/>
</dbReference>
<dbReference type="GO" id="GO:0016705">
    <property type="term" value="F:oxidoreductase activity, acting on paired donors, with incorporation or reduction of molecular oxygen"/>
    <property type="evidence" value="ECO:0007669"/>
    <property type="project" value="InterPro"/>
</dbReference>
<dbReference type="VEuPathDB" id="FungiDB:BCV72DRAFT_297442"/>
<dbReference type="PRINTS" id="PR00385">
    <property type="entry name" value="P450"/>
</dbReference>
<keyword evidence="4 8" id="KW-0560">Oxidoreductase</keyword>
<evidence type="ECO:0000256" key="1">
    <source>
        <dbReference type="ARBA" id="ARBA00010617"/>
    </source>
</evidence>
<dbReference type="Proteomes" id="UP000242414">
    <property type="component" value="Unassembled WGS sequence"/>
</dbReference>
<keyword evidence="2 7" id="KW-0349">Heme</keyword>
<gene>
    <name evidence="9" type="ORF">BCV72DRAFT_297442</name>
</gene>
<dbReference type="EMBL" id="KV922036">
    <property type="protein sequence ID" value="ORE02719.1"/>
    <property type="molecule type" value="Genomic_DNA"/>
</dbReference>
<dbReference type="GO" id="GO:0005506">
    <property type="term" value="F:iron ion binding"/>
    <property type="evidence" value="ECO:0007669"/>
    <property type="project" value="InterPro"/>
</dbReference>
<evidence type="ECO:0000256" key="8">
    <source>
        <dbReference type="RuleBase" id="RU000461"/>
    </source>
</evidence>
<dbReference type="PANTHER" id="PTHR24291">
    <property type="entry name" value="CYTOCHROME P450 FAMILY 4"/>
    <property type="match status" value="1"/>
</dbReference>
<dbReference type="PRINTS" id="PR00463">
    <property type="entry name" value="EP450I"/>
</dbReference>
<dbReference type="GO" id="GO:0004497">
    <property type="term" value="F:monooxygenase activity"/>
    <property type="evidence" value="ECO:0007669"/>
    <property type="project" value="UniProtKB-KW"/>
</dbReference>
<dbReference type="InterPro" id="IPR017972">
    <property type="entry name" value="Cyt_P450_CS"/>
</dbReference>
<dbReference type="InterPro" id="IPR001128">
    <property type="entry name" value="Cyt_P450"/>
</dbReference>
<evidence type="ECO:0000256" key="4">
    <source>
        <dbReference type="ARBA" id="ARBA00023002"/>
    </source>
</evidence>
<evidence type="ECO:0000256" key="7">
    <source>
        <dbReference type="PIRSR" id="PIRSR602401-1"/>
    </source>
</evidence>
<comment type="similarity">
    <text evidence="1 8">Belongs to the cytochrome P450 family.</text>
</comment>
<proteinExistence type="inferred from homology"/>
<dbReference type="Pfam" id="PF00067">
    <property type="entry name" value="p450"/>
    <property type="match status" value="1"/>
</dbReference>
<dbReference type="Gene3D" id="1.10.630.10">
    <property type="entry name" value="Cytochrome P450"/>
    <property type="match status" value="1"/>
</dbReference>
<keyword evidence="5 7" id="KW-0408">Iron</keyword>
<dbReference type="GO" id="GO:0020037">
    <property type="term" value="F:heme binding"/>
    <property type="evidence" value="ECO:0007669"/>
    <property type="project" value="InterPro"/>
</dbReference>
<evidence type="ECO:0000256" key="5">
    <source>
        <dbReference type="ARBA" id="ARBA00023004"/>
    </source>
</evidence>
<comment type="cofactor">
    <cofactor evidence="7">
        <name>heme</name>
        <dbReference type="ChEBI" id="CHEBI:30413"/>
    </cofactor>
</comment>
<dbReference type="PANTHER" id="PTHR24291:SF50">
    <property type="entry name" value="BIFUNCTIONAL ALBAFLAVENONE MONOOXYGENASE_TERPENE SYNTHASE"/>
    <property type="match status" value="1"/>
</dbReference>
<evidence type="ECO:0000256" key="6">
    <source>
        <dbReference type="ARBA" id="ARBA00023033"/>
    </source>
</evidence>
<dbReference type="SUPFAM" id="SSF48264">
    <property type="entry name" value="Cytochrome P450"/>
    <property type="match status" value="1"/>
</dbReference>
<keyword evidence="3 7" id="KW-0479">Metal-binding</keyword>
<organism evidence="9">
    <name type="scientific">Rhizopus microsporus var. microsporus</name>
    <dbReference type="NCBI Taxonomy" id="86635"/>
    <lineage>
        <taxon>Eukaryota</taxon>
        <taxon>Fungi</taxon>
        <taxon>Fungi incertae sedis</taxon>
        <taxon>Mucoromycota</taxon>
        <taxon>Mucoromycotina</taxon>
        <taxon>Mucoromycetes</taxon>
        <taxon>Mucorales</taxon>
        <taxon>Mucorineae</taxon>
        <taxon>Rhizopodaceae</taxon>
        <taxon>Rhizopus</taxon>
    </lineage>
</organism>
<sequence>MALTEIAIETYHRALDKLVPILQKRSKHSYIGVAVVLVVLERIYSFFRVPKSIRHIPAVSYFAMAKSLLTAEAPSSRYKRIVLPVVKKGNGLYVSKLPLEWTVHVATPMSAKHVLLKSEIYPKSESFLKLLGPQSPAVLFLGASNVGFVNGHIWKNQRKIMNPAFHRSMPIQTMASVMPDFFSAIDKHGTDGTPISAVMRDFTLDVLGHTAFGFDFKALKGDPDHWTRTYHIINNALFNPTANMLTSLNPILSIISPERRRILEAIKKLNGMLEAMIKQKRQEVQNNAQANIPENEKDLLTLMLEAQQRGEGLATDEELKHNVSGFFLAGHDTTSETLSFYFYNIAKNKDAQRKLREELSTILGDKPVDVIPTLEQLKSMEYLNCTIKENLRLNGPADNILPRIATEDMVVDGTPIPKGTVVNVDIHAIHHDTRYWQDPYKFVPERFLPGGEHESHSGMTWLPFGNGARQCLGMNFSLAEQRLVIAMTVRKYDIEIPKDSIHYDHPILESSSTKAPASLKLVFRKRY</sequence>
<dbReference type="AlphaFoldDB" id="A0A1X0QSJ8"/>
<keyword evidence="6 8" id="KW-0503">Monooxygenase</keyword>
<dbReference type="PROSITE" id="PS00086">
    <property type="entry name" value="CYTOCHROME_P450"/>
    <property type="match status" value="1"/>
</dbReference>